<dbReference type="AlphaFoldDB" id="A0A4R7HWN7"/>
<organism evidence="1 2">
    <name type="scientific">Ilumatobacter fluminis</name>
    <dbReference type="NCBI Taxonomy" id="467091"/>
    <lineage>
        <taxon>Bacteria</taxon>
        <taxon>Bacillati</taxon>
        <taxon>Actinomycetota</taxon>
        <taxon>Acidimicrobiia</taxon>
        <taxon>Acidimicrobiales</taxon>
        <taxon>Ilumatobacteraceae</taxon>
        <taxon>Ilumatobacter</taxon>
    </lineage>
</organism>
<comment type="caution">
    <text evidence="1">The sequence shown here is derived from an EMBL/GenBank/DDBJ whole genome shotgun (WGS) entry which is preliminary data.</text>
</comment>
<dbReference type="OrthoDB" id="5243222at2"/>
<dbReference type="InterPro" id="IPR029039">
    <property type="entry name" value="Flavoprotein-like_sf"/>
</dbReference>
<reference evidence="1 2" key="1">
    <citation type="submission" date="2019-03" db="EMBL/GenBank/DDBJ databases">
        <title>Sequencing the genomes of 1000 actinobacteria strains.</title>
        <authorList>
            <person name="Klenk H.-P."/>
        </authorList>
    </citation>
    <scope>NUCLEOTIDE SEQUENCE [LARGE SCALE GENOMIC DNA]</scope>
    <source>
        <strain evidence="1 2">DSM 18936</strain>
    </source>
</reference>
<dbReference type="EMBL" id="SOAU01000001">
    <property type="protein sequence ID" value="TDT15375.1"/>
    <property type="molecule type" value="Genomic_DNA"/>
</dbReference>
<dbReference type="SUPFAM" id="SSF52218">
    <property type="entry name" value="Flavoproteins"/>
    <property type="match status" value="1"/>
</dbReference>
<proteinExistence type="predicted"/>
<name>A0A4R7HWN7_9ACTN</name>
<evidence type="ECO:0000313" key="2">
    <source>
        <dbReference type="Proteomes" id="UP000294558"/>
    </source>
</evidence>
<dbReference type="Proteomes" id="UP000294558">
    <property type="component" value="Unassembled WGS sequence"/>
</dbReference>
<protein>
    <submittedName>
        <fullName evidence="1">Flavodoxin</fullName>
    </submittedName>
</protein>
<dbReference type="RefSeq" id="WP_133867831.1">
    <property type="nucleotide sequence ID" value="NZ_JAVJPS010000043.1"/>
</dbReference>
<keyword evidence="2" id="KW-1185">Reference proteome</keyword>
<dbReference type="Gene3D" id="3.40.50.360">
    <property type="match status" value="1"/>
</dbReference>
<evidence type="ECO:0000313" key="1">
    <source>
        <dbReference type="EMBL" id="TDT15375.1"/>
    </source>
</evidence>
<accession>A0A4R7HWN7</accession>
<sequence>MKAALLVESLTGNTWKAADLIADKLQQERWSISGMSSVGQPDLRAIQEADLVLVGTWTHGLFVVGQAPFGAPKIANLPPMRGKKAACFLTFALDAGKSIDKLTGALHKTGADVAGGLEIKRSHLDEHTDLFVERLLDVLHPA</sequence>
<gene>
    <name evidence="1" type="ORF">BDK89_0945</name>
</gene>